<proteinExistence type="predicted"/>
<sequence>MRKSRFSCLSLAVALSFILLDLFIATCLSSSLKYSHLVCNERSLASVYFSNSPFTLETNCSSFRSLALSFQSSQVKLFVLRALLPNVAVTKQWSVK</sequence>
<dbReference type="EMBL" id="GIFC01005374">
    <property type="protein sequence ID" value="MXU87457.1"/>
    <property type="molecule type" value="Transcribed_RNA"/>
</dbReference>
<reference evidence="1" key="1">
    <citation type="submission" date="2019-12" db="EMBL/GenBank/DDBJ databases">
        <title>An insight into the sialome of adult female Ixodes ricinus ticks feeding for 6 days.</title>
        <authorList>
            <person name="Perner J."/>
            <person name="Ribeiro J.M.C."/>
        </authorList>
    </citation>
    <scope>NUCLEOTIDE SEQUENCE</scope>
    <source>
        <strain evidence="1">Semi-engorged</strain>
        <tissue evidence="1">Salivary glands</tissue>
    </source>
</reference>
<evidence type="ECO:0000313" key="1">
    <source>
        <dbReference type="EMBL" id="MXU87457.1"/>
    </source>
</evidence>
<dbReference type="AlphaFoldDB" id="A0A6B0UDN4"/>
<organism evidence="1">
    <name type="scientific">Ixodes ricinus</name>
    <name type="common">Common tick</name>
    <name type="synonym">Acarus ricinus</name>
    <dbReference type="NCBI Taxonomy" id="34613"/>
    <lineage>
        <taxon>Eukaryota</taxon>
        <taxon>Metazoa</taxon>
        <taxon>Ecdysozoa</taxon>
        <taxon>Arthropoda</taxon>
        <taxon>Chelicerata</taxon>
        <taxon>Arachnida</taxon>
        <taxon>Acari</taxon>
        <taxon>Parasitiformes</taxon>
        <taxon>Ixodida</taxon>
        <taxon>Ixodoidea</taxon>
        <taxon>Ixodidae</taxon>
        <taxon>Ixodinae</taxon>
        <taxon>Ixodes</taxon>
    </lineage>
</organism>
<protein>
    <submittedName>
        <fullName evidence="1">Putative secreted protein</fullName>
    </submittedName>
</protein>
<accession>A0A6B0UDN4</accession>
<name>A0A6B0UDN4_IXORI</name>